<dbReference type="EMBL" id="CT573213">
    <property type="protein sequence ID" value="CAL29819.1"/>
    <property type="molecule type" value="Genomic_DNA"/>
</dbReference>
<protein>
    <submittedName>
        <fullName evidence="2">Uncharacterized protein</fullName>
    </submittedName>
</protein>
<accession>Q0RAM7</accession>
<dbReference type="HOGENOM" id="CLU_2616844_0_0_11"/>
<evidence type="ECO:0000313" key="2">
    <source>
        <dbReference type="EMBL" id="CAL29819.1"/>
    </source>
</evidence>
<evidence type="ECO:0000256" key="1">
    <source>
        <dbReference type="SAM" id="MobiDB-lite"/>
    </source>
</evidence>
<feature type="region of interest" description="Disordered" evidence="1">
    <location>
        <begin position="51"/>
        <end position="78"/>
    </location>
</feature>
<dbReference type="Proteomes" id="UP000000657">
    <property type="component" value="Chromosome"/>
</dbReference>
<evidence type="ECO:0000313" key="3">
    <source>
        <dbReference type="Proteomes" id="UP000000657"/>
    </source>
</evidence>
<gene>
    <name evidence="2" type="ordered locus">FRAAL1174</name>
</gene>
<sequence length="78" mass="8831">MLRWSWKLPTRAQAATADVRALLEQAARAVATAASGRHDINRPHLLVHCPIRSADRGRHGSRGRHRRADAPVRPRRDR</sequence>
<feature type="compositionally biased region" description="Basic and acidic residues" evidence="1">
    <location>
        <begin position="68"/>
        <end position="78"/>
    </location>
</feature>
<dbReference type="AlphaFoldDB" id="Q0RAM7"/>
<organism evidence="2 3">
    <name type="scientific">Frankia alni (strain DSM 45986 / CECT 9034 / ACN14a)</name>
    <dbReference type="NCBI Taxonomy" id="326424"/>
    <lineage>
        <taxon>Bacteria</taxon>
        <taxon>Bacillati</taxon>
        <taxon>Actinomycetota</taxon>
        <taxon>Actinomycetes</taxon>
        <taxon>Frankiales</taxon>
        <taxon>Frankiaceae</taxon>
        <taxon>Frankia</taxon>
    </lineage>
</organism>
<name>Q0RAM7_FRAAA</name>
<proteinExistence type="predicted"/>
<reference evidence="2 3" key="1">
    <citation type="journal article" date="2007" name="Genome Res.">
        <title>Genome characteristics of facultatively symbiotic Frankia sp. strains reflect host range and host plant biogeography.</title>
        <authorList>
            <person name="Normand P."/>
            <person name="Lapierre P."/>
            <person name="Tisa L.S."/>
            <person name="Gogarten J.P."/>
            <person name="Alloisio N."/>
            <person name="Bagnarol E."/>
            <person name="Bassi C.A."/>
            <person name="Berry A.M."/>
            <person name="Bickhart D.M."/>
            <person name="Choisne N."/>
            <person name="Couloux A."/>
            <person name="Cournoyer B."/>
            <person name="Cruveiller S."/>
            <person name="Daubin V."/>
            <person name="Demange N."/>
            <person name="Francino M.P."/>
            <person name="Goltsman E."/>
            <person name="Huang Y."/>
            <person name="Kopp O.R."/>
            <person name="Labarre L."/>
            <person name="Lapidus A."/>
            <person name="Lavire C."/>
            <person name="Marechal J."/>
            <person name="Martinez M."/>
            <person name="Mastronunzio J.E."/>
            <person name="Mullin B.C."/>
            <person name="Niemann J."/>
            <person name="Pujic P."/>
            <person name="Rawnsley T."/>
            <person name="Rouy Z."/>
            <person name="Schenowitz C."/>
            <person name="Sellstedt A."/>
            <person name="Tavares F."/>
            <person name="Tomkins J.P."/>
            <person name="Vallenet D."/>
            <person name="Valverde C."/>
            <person name="Wall L.G."/>
            <person name="Wang Y."/>
            <person name="Medigue C."/>
            <person name="Benson D.R."/>
        </authorList>
    </citation>
    <scope>NUCLEOTIDE SEQUENCE [LARGE SCALE GENOMIC DNA]</scope>
    <source>
        <strain evidence="3">DSM 45986 / CECT 9034 / ACN14a</strain>
    </source>
</reference>
<keyword evidence="3" id="KW-1185">Reference proteome</keyword>